<dbReference type="OrthoDB" id="6509908at2759"/>
<evidence type="ECO:0000256" key="3">
    <source>
        <dbReference type="ARBA" id="ARBA00023163"/>
    </source>
</evidence>
<dbReference type="EMBL" id="LFMI01000205">
    <property type="protein sequence ID" value="OTA01440.1"/>
    <property type="molecule type" value="Genomic_DNA"/>
</dbReference>
<comment type="caution">
    <text evidence="7">The sequence shown here is derived from an EMBL/GenBank/DDBJ whole genome shotgun (WGS) entry which is preliminary data.</text>
</comment>
<protein>
    <submittedName>
        <fullName evidence="7">Zn2Cys6 transcriptional regulator</fullName>
    </submittedName>
</protein>
<organism evidence="7 8">
    <name type="scientific">Trichoderma parareesei</name>
    <name type="common">Filamentous fungus</name>
    <dbReference type="NCBI Taxonomy" id="858221"/>
    <lineage>
        <taxon>Eukaryota</taxon>
        <taxon>Fungi</taxon>
        <taxon>Dikarya</taxon>
        <taxon>Ascomycota</taxon>
        <taxon>Pezizomycotina</taxon>
        <taxon>Sordariomycetes</taxon>
        <taxon>Hypocreomycetidae</taxon>
        <taxon>Hypocreales</taxon>
        <taxon>Hypocreaceae</taxon>
        <taxon>Trichoderma</taxon>
    </lineage>
</organism>
<dbReference type="PANTHER" id="PTHR47840">
    <property type="entry name" value="ZN(II)2CYS6 TRANSCRIPTION FACTOR (EUROFUNG)-RELATED"/>
    <property type="match status" value="1"/>
</dbReference>
<keyword evidence="1" id="KW-0479">Metal-binding</keyword>
<sequence>MDDRPARRMRLGTRSCAECRRRKVRCVFEPNSSICRGCELHQTPCRAQQPRARDGDSLLLRQSQMQQQPVSMAQLQAQSQSHAQLAADNAALRRRLAELEGLVGSICDAIEPAGGDGDGESSPGSSGVAASTAASASALASSPNNTASNDINSRAIKVISKLRSHGLLQPGPAQGLDYSSLNGFDLSSVDNYTNFNSFLGGADHNPNAFNSQSKPSNTNISDSIRSSSFRSPSSLDRDVASSSPPESAISSVDAPLIHLFRDALMIRDSEGELYDDPEDPSVLHLMKESLRTFRPPIPDPETLRLVLEDSRKFWSIWPPYFFAPDQPATMEATSTDAAEAYFAHILSVGRGIEFCSAMLFLTLCIQQLPRHWKRVIVSPNIPRQTLIDAYIRFACVLLAVESDESVLAVQCYLLLHKILINMGRPQRSWVAIRHAISAATLIGLDRLDPGASLQRKILWTHTWMVERQLCILLGFPSAVTARGTRDEASLLEVLTPAQNIHRRLCIIMGRVIERNQSSPPASYAVTVQLDQDMEDLKKTFPPEWSGYYGPEATTDSIYHEEAVKVFYYSTLKHIHLPFMLKARSDRRYEHSRLSSMEACRGLIKSYLRLRGSSKTEVIQCEIMDFMIFTSAITLILGILTPAGSAIEALSALSTTSSPASLTQHAEEWAIIDRLMGELRKTNSLLECTVAKQAAEVLERLVAAGKGTYSALEDFAVVVPYFGRLRIRGRGLEAKDTTLNPNPLLDTSVINTNSITNNAIQTSLFDSNDAFSSISLSSLQPKSMAGDPYYVPQPGNTIEFSSNDFLNSTFSDFDFQMDLSQDWCSIVDPGGYDWDYMVNTCPMNLEC</sequence>
<keyword evidence="4" id="KW-0539">Nucleus</keyword>
<dbReference type="InterPro" id="IPR001138">
    <property type="entry name" value="Zn2Cys6_DnaBD"/>
</dbReference>
<evidence type="ECO:0000259" key="6">
    <source>
        <dbReference type="PROSITE" id="PS00463"/>
    </source>
</evidence>
<dbReference type="Gene3D" id="4.10.240.10">
    <property type="entry name" value="Zn(2)-C6 fungal-type DNA-binding domain"/>
    <property type="match status" value="1"/>
</dbReference>
<dbReference type="GO" id="GO:0008270">
    <property type="term" value="F:zinc ion binding"/>
    <property type="evidence" value="ECO:0007669"/>
    <property type="project" value="InterPro"/>
</dbReference>
<dbReference type="GO" id="GO:0000981">
    <property type="term" value="F:DNA-binding transcription factor activity, RNA polymerase II-specific"/>
    <property type="evidence" value="ECO:0007669"/>
    <property type="project" value="InterPro"/>
</dbReference>
<gene>
    <name evidence="7" type="ORF">A9Z42_0017540</name>
</gene>
<evidence type="ECO:0000256" key="1">
    <source>
        <dbReference type="ARBA" id="ARBA00022723"/>
    </source>
</evidence>
<dbReference type="SUPFAM" id="SSF57701">
    <property type="entry name" value="Zn2/Cys6 DNA-binding domain"/>
    <property type="match status" value="1"/>
</dbReference>
<keyword evidence="8" id="KW-1185">Reference proteome</keyword>
<reference evidence="7 8" key="1">
    <citation type="journal article" date="2015" name="Genome Announc.">
        <title>Genome sequence and annotation of Trichoderma parareesei, the ancestor of the cellulase producer Trichoderma reesei.</title>
        <authorList>
            <person name="Yang D."/>
            <person name="Pomraning K."/>
            <person name="Kopchinskiy A."/>
            <person name="Karimi Aghcheh R."/>
            <person name="Atanasova L."/>
            <person name="Chenthamara K."/>
            <person name="Baker S.E."/>
            <person name="Zhang R."/>
            <person name="Shen Q."/>
            <person name="Freitag M."/>
            <person name="Kubicek C.P."/>
            <person name="Druzhinina I.S."/>
        </authorList>
    </citation>
    <scope>NUCLEOTIDE SEQUENCE [LARGE SCALE GENOMIC DNA]</scope>
    <source>
        <strain evidence="7 8">CBS 125925</strain>
    </source>
</reference>
<dbReference type="CDD" id="cd00067">
    <property type="entry name" value="GAL4"/>
    <property type="match status" value="1"/>
</dbReference>
<feature type="domain" description="Zn(2)-C6 fungal-type" evidence="6">
    <location>
        <begin position="15"/>
        <end position="45"/>
    </location>
</feature>
<name>A0A2H2ZDD8_TRIPA</name>
<dbReference type="InterPro" id="IPR007219">
    <property type="entry name" value="XnlR_reg_dom"/>
</dbReference>
<proteinExistence type="predicted"/>
<dbReference type="GO" id="GO:0003677">
    <property type="term" value="F:DNA binding"/>
    <property type="evidence" value="ECO:0007669"/>
    <property type="project" value="InterPro"/>
</dbReference>
<evidence type="ECO:0000256" key="4">
    <source>
        <dbReference type="ARBA" id="ARBA00023242"/>
    </source>
</evidence>
<keyword evidence="2" id="KW-0805">Transcription regulation</keyword>
<dbReference type="PROSITE" id="PS00463">
    <property type="entry name" value="ZN2_CY6_FUNGAL_1"/>
    <property type="match status" value="1"/>
</dbReference>
<accession>A0A2H2ZDD8</accession>
<dbReference type="AlphaFoldDB" id="A0A2H2ZDD8"/>
<feature type="region of interest" description="Disordered" evidence="5">
    <location>
        <begin position="206"/>
        <end position="248"/>
    </location>
</feature>
<dbReference type="CDD" id="cd12148">
    <property type="entry name" value="fungal_TF_MHR"/>
    <property type="match status" value="1"/>
</dbReference>
<dbReference type="GO" id="GO:0006351">
    <property type="term" value="P:DNA-templated transcription"/>
    <property type="evidence" value="ECO:0007669"/>
    <property type="project" value="InterPro"/>
</dbReference>
<dbReference type="InterPro" id="IPR036864">
    <property type="entry name" value="Zn2-C6_fun-type_DNA-bd_sf"/>
</dbReference>
<evidence type="ECO:0000256" key="5">
    <source>
        <dbReference type="SAM" id="MobiDB-lite"/>
    </source>
</evidence>
<evidence type="ECO:0000256" key="2">
    <source>
        <dbReference type="ARBA" id="ARBA00023015"/>
    </source>
</evidence>
<evidence type="ECO:0000313" key="7">
    <source>
        <dbReference type="EMBL" id="OTA01440.1"/>
    </source>
</evidence>
<keyword evidence="3" id="KW-0804">Transcription</keyword>
<dbReference type="PANTHER" id="PTHR47840:SF1">
    <property type="entry name" value="ZN(II)2CYS6 TRANSCRIPTION FACTOR (EUROFUNG)"/>
    <property type="match status" value="1"/>
</dbReference>
<feature type="compositionally biased region" description="Low complexity" evidence="5">
    <location>
        <begin position="221"/>
        <end position="248"/>
    </location>
</feature>
<evidence type="ECO:0000313" key="8">
    <source>
        <dbReference type="Proteomes" id="UP000219286"/>
    </source>
</evidence>
<dbReference type="SMART" id="SM00066">
    <property type="entry name" value="GAL4"/>
    <property type="match status" value="1"/>
</dbReference>
<dbReference type="Proteomes" id="UP000219286">
    <property type="component" value="Unassembled WGS sequence"/>
</dbReference>
<feature type="compositionally biased region" description="Polar residues" evidence="5">
    <location>
        <begin position="207"/>
        <end position="220"/>
    </location>
</feature>
<dbReference type="SMART" id="SM00906">
    <property type="entry name" value="Fungal_trans"/>
    <property type="match status" value="1"/>
</dbReference>